<dbReference type="PANTHER" id="PTHR15343:SF0">
    <property type="entry name" value="T-CELL ANTIGEN CD7"/>
    <property type="match status" value="1"/>
</dbReference>
<keyword evidence="2" id="KW-1185">Reference proteome</keyword>
<dbReference type="Proteomes" id="UP000694552">
    <property type="component" value="Unplaced"/>
</dbReference>
<reference evidence="1" key="2">
    <citation type="submission" date="2025-09" db="UniProtKB">
        <authorList>
            <consortium name="Ensembl"/>
        </authorList>
    </citation>
    <scope>IDENTIFICATION</scope>
</reference>
<evidence type="ECO:0000313" key="1">
    <source>
        <dbReference type="Ensembl" id="ENSOSUP00000021274.1"/>
    </source>
</evidence>
<accession>A0A8C8EEV5</accession>
<proteinExistence type="predicted"/>
<organism evidence="1 2">
    <name type="scientific">Otus sunia</name>
    <name type="common">Oriental scops-owl</name>
    <dbReference type="NCBI Taxonomy" id="257818"/>
    <lineage>
        <taxon>Eukaryota</taxon>
        <taxon>Metazoa</taxon>
        <taxon>Chordata</taxon>
        <taxon>Craniata</taxon>
        <taxon>Vertebrata</taxon>
        <taxon>Euteleostomi</taxon>
        <taxon>Archelosauria</taxon>
        <taxon>Archosauria</taxon>
        <taxon>Dinosauria</taxon>
        <taxon>Saurischia</taxon>
        <taxon>Theropoda</taxon>
        <taxon>Coelurosauria</taxon>
        <taxon>Aves</taxon>
        <taxon>Neognathae</taxon>
        <taxon>Neoaves</taxon>
        <taxon>Telluraves</taxon>
        <taxon>Strigiformes</taxon>
        <taxon>Strigidae</taxon>
        <taxon>Otus</taxon>
    </lineage>
</organism>
<dbReference type="GO" id="GO:0016020">
    <property type="term" value="C:membrane"/>
    <property type="evidence" value="ECO:0007669"/>
    <property type="project" value="InterPro"/>
</dbReference>
<name>A0A8C8EEV5_9STRI</name>
<dbReference type="PANTHER" id="PTHR15343">
    <property type="entry name" value="CD7"/>
    <property type="match status" value="1"/>
</dbReference>
<reference evidence="1" key="1">
    <citation type="submission" date="2025-08" db="UniProtKB">
        <authorList>
            <consortium name="Ensembl"/>
        </authorList>
    </citation>
    <scope>IDENTIFICATION</scope>
</reference>
<dbReference type="InterPro" id="IPR039090">
    <property type="entry name" value="CD7"/>
</dbReference>
<dbReference type="Ensembl" id="ENSOSUT00000021935.1">
    <property type="protein sequence ID" value="ENSOSUP00000021274.1"/>
    <property type="gene ID" value="ENSOSUG00000014763.1"/>
</dbReference>
<protein>
    <submittedName>
        <fullName evidence="1">Uncharacterized protein</fullName>
    </submittedName>
</protein>
<sequence>MAPTWYDFIQTNTKTTGVVEQSPLYVNPQQGQSISITCALRSSREDEEIYLLKTHMQPERVLHVSSQNDSTIFPAFYLGKFGECAQTPLCPVVLGHRNRHYVSTCLVQLEGNYKRKNLL</sequence>
<evidence type="ECO:0000313" key="2">
    <source>
        <dbReference type="Proteomes" id="UP000694552"/>
    </source>
</evidence>
<dbReference type="GO" id="GO:0002250">
    <property type="term" value="P:adaptive immune response"/>
    <property type="evidence" value="ECO:0007669"/>
    <property type="project" value="InterPro"/>
</dbReference>
<dbReference type="GO" id="GO:0038023">
    <property type="term" value="F:signaling receptor activity"/>
    <property type="evidence" value="ECO:0007669"/>
    <property type="project" value="InterPro"/>
</dbReference>
<dbReference type="AlphaFoldDB" id="A0A8C8EEV5"/>